<dbReference type="InterPro" id="IPR036397">
    <property type="entry name" value="RNaseH_sf"/>
</dbReference>
<dbReference type="InterPro" id="IPR038717">
    <property type="entry name" value="Tc1-like_DDE_dom"/>
</dbReference>
<accession>A0A8I1IUZ7</accession>
<evidence type="ECO:0000259" key="1">
    <source>
        <dbReference type="Pfam" id="PF13358"/>
    </source>
</evidence>
<dbReference type="GO" id="GO:0003676">
    <property type="term" value="F:nucleic acid binding"/>
    <property type="evidence" value="ECO:0007669"/>
    <property type="project" value="InterPro"/>
</dbReference>
<comment type="caution">
    <text evidence="2">The sequence shown here is derived from an EMBL/GenBank/DDBJ whole genome shotgun (WGS) entry which is preliminary data.</text>
</comment>
<reference evidence="2" key="1">
    <citation type="submission" date="2020-12" db="EMBL/GenBank/DDBJ databases">
        <title>Paenibacillus polymyxa LMG 27872: a double-edged sword.</title>
        <authorList>
            <person name="Langendries S."/>
            <person name="Garcia Mendez S."/>
            <person name="Beirinckx S."/>
            <person name="Viaene T."/>
            <person name="Baeyen S."/>
            <person name="Goeminne G."/>
            <person name="Willems A."/>
            <person name="Debode J."/>
            <person name="Goormachtig S."/>
        </authorList>
    </citation>
    <scope>NUCLEOTIDE SEQUENCE</scope>
    <source>
        <strain evidence="2">LMG 27872</strain>
    </source>
</reference>
<protein>
    <submittedName>
        <fullName evidence="2">Transposase</fullName>
    </submittedName>
</protein>
<dbReference type="Gene3D" id="3.30.420.10">
    <property type="entry name" value="Ribonuclease H-like superfamily/Ribonuclease H"/>
    <property type="match status" value="1"/>
</dbReference>
<organism evidence="2 3">
    <name type="scientific">Paenibacillus polymyxa</name>
    <name type="common">Bacillus polymyxa</name>
    <dbReference type="NCBI Taxonomy" id="1406"/>
    <lineage>
        <taxon>Bacteria</taxon>
        <taxon>Bacillati</taxon>
        <taxon>Bacillota</taxon>
        <taxon>Bacilli</taxon>
        <taxon>Bacillales</taxon>
        <taxon>Paenibacillaceae</taxon>
        <taxon>Paenibacillus</taxon>
    </lineage>
</organism>
<sequence length="88" mass="10602">MILDNGRIHHAAQVQDFLKQHHRLQFVFLPKYSPDLDLIEGLWKWLKSDVVHNVFYKKFYHIRINVAAFMKRVNDKSLEVIDRLGIRM</sequence>
<dbReference type="EMBL" id="JAEHFQ010000011">
    <property type="protein sequence ID" value="MBM0635143.1"/>
    <property type="molecule type" value="Genomic_DNA"/>
</dbReference>
<dbReference type="AlphaFoldDB" id="A0A8I1IUZ7"/>
<proteinExistence type="predicted"/>
<feature type="domain" description="Tc1-like transposase DDE" evidence="1">
    <location>
        <begin position="1"/>
        <end position="58"/>
    </location>
</feature>
<evidence type="ECO:0000313" key="2">
    <source>
        <dbReference type="EMBL" id="MBM0635143.1"/>
    </source>
</evidence>
<evidence type="ECO:0000313" key="3">
    <source>
        <dbReference type="Proteomes" id="UP000650605"/>
    </source>
</evidence>
<dbReference type="Proteomes" id="UP000650605">
    <property type="component" value="Unassembled WGS sequence"/>
</dbReference>
<gene>
    <name evidence="2" type="ORF">JDW19_18705</name>
</gene>
<name>A0A8I1IUZ7_PAEPO</name>
<dbReference type="Pfam" id="PF13358">
    <property type="entry name" value="DDE_3"/>
    <property type="match status" value="1"/>
</dbReference>